<keyword evidence="6" id="KW-1185">Reference proteome</keyword>
<feature type="compositionally biased region" description="Low complexity" evidence="1">
    <location>
        <begin position="650"/>
        <end position="661"/>
    </location>
</feature>
<dbReference type="PANTHER" id="PTHR43465:SF2">
    <property type="entry name" value="DUF1680 DOMAIN PROTEIN (AFU_ORTHOLOGUE AFUA_1G08910)"/>
    <property type="match status" value="1"/>
</dbReference>
<protein>
    <recommendedName>
        <fullName evidence="7">Glycoside hydrolase family 127 protein</fullName>
    </recommendedName>
</protein>
<evidence type="ECO:0000256" key="1">
    <source>
        <dbReference type="SAM" id="MobiDB-lite"/>
    </source>
</evidence>
<dbReference type="GO" id="GO:0005975">
    <property type="term" value="P:carbohydrate metabolic process"/>
    <property type="evidence" value="ECO:0007669"/>
    <property type="project" value="InterPro"/>
</dbReference>
<name>A0AAC9LD06_9PSEU</name>
<evidence type="ECO:0000313" key="6">
    <source>
        <dbReference type="Proteomes" id="UP000185511"/>
    </source>
</evidence>
<dbReference type="SUPFAM" id="SSF48208">
    <property type="entry name" value="Six-hairpin glycosidases"/>
    <property type="match status" value="1"/>
</dbReference>
<dbReference type="PANTHER" id="PTHR43465">
    <property type="entry name" value="DUF1680 DOMAIN PROTEIN (AFU_ORTHOLOGUE AFUA_1G08910)"/>
    <property type="match status" value="1"/>
</dbReference>
<dbReference type="Pfam" id="PF20737">
    <property type="entry name" value="Glyco_hydro127C"/>
    <property type="match status" value="1"/>
</dbReference>
<evidence type="ECO:0000313" key="5">
    <source>
        <dbReference type="EMBL" id="APU15598.1"/>
    </source>
</evidence>
<reference evidence="6" key="1">
    <citation type="submission" date="2016-06" db="EMBL/GenBank/DDBJ databases">
        <title>Complete genome sequence of Actinoalloteichus fjordicus DSM 46855 (=ADI127-17), type strain of the new species Actinoalloteichus fjordicus.</title>
        <authorList>
            <person name="Ruckert C."/>
            <person name="Nouioui I."/>
            <person name="Willmese J."/>
            <person name="van Wezel G."/>
            <person name="Klenk H.-P."/>
            <person name="Kalinowski J."/>
            <person name="Zotchev S.B."/>
        </authorList>
    </citation>
    <scope>NUCLEOTIDE SEQUENCE [LARGE SCALE GENOMIC DNA]</scope>
    <source>
        <strain evidence="6">ADI127-7</strain>
    </source>
</reference>
<feature type="compositionally biased region" description="Polar residues" evidence="1">
    <location>
        <begin position="1"/>
        <end position="16"/>
    </location>
</feature>
<evidence type="ECO:0008006" key="7">
    <source>
        <dbReference type="Google" id="ProtNLM"/>
    </source>
</evidence>
<organism evidence="5 6">
    <name type="scientific">Actinoalloteichus fjordicus</name>
    <dbReference type="NCBI Taxonomy" id="1612552"/>
    <lineage>
        <taxon>Bacteria</taxon>
        <taxon>Bacillati</taxon>
        <taxon>Actinomycetota</taxon>
        <taxon>Actinomycetes</taxon>
        <taxon>Pseudonocardiales</taxon>
        <taxon>Pseudonocardiaceae</taxon>
        <taxon>Actinoalloteichus</taxon>
    </lineage>
</organism>
<dbReference type="InterPro" id="IPR049174">
    <property type="entry name" value="Beta-AFase-like"/>
</dbReference>
<gene>
    <name evidence="5" type="ORF">UA74_17850</name>
</gene>
<accession>A0AAC9LD06</accession>
<evidence type="ECO:0000259" key="2">
    <source>
        <dbReference type="Pfam" id="PF07944"/>
    </source>
</evidence>
<feature type="region of interest" description="Disordered" evidence="1">
    <location>
        <begin position="1"/>
        <end position="30"/>
    </location>
</feature>
<proteinExistence type="predicted"/>
<evidence type="ECO:0000259" key="3">
    <source>
        <dbReference type="Pfam" id="PF20736"/>
    </source>
</evidence>
<dbReference type="RefSeq" id="WP_075764974.1">
    <property type="nucleotide sequence ID" value="NZ_CP016076.1"/>
</dbReference>
<dbReference type="Pfam" id="PF07944">
    <property type="entry name" value="Beta-AFase-like_GH127_cat"/>
    <property type="match status" value="1"/>
</dbReference>
<feature type="domain" description="Non-reducing end beta-L-arabinofuranosidase-like GH127 catalytic" evidence="2">
    <location>
        <begin position="39"/>
        <end position="435"/>
    </location>
</feature>
<dbReference type="InterPro" id="IPR049049">
    <property type="entry name" value="Beta-AFase-like_GH127_C"/>
</dbReference>
<dbReference type="InterPro" id="IPR012878">
    <property type="entry name" value="Beta-AFase-like_GH127_cat"/>
</dbReference>
<sequence>MHTPAASTATEQTTPRSGMDLGPPVAPRHGALTPLRLDEVRLTSGFWADRQRINRENTLGHCQQWMERLGWIDNFDATADALARSTDGEHHGANFADSEVYKLLEALAWEAHRSDDAELDGRFTALVERVAAAQHPDGYLNTCYGRPGRPARYSDLAWGHELYCAGHLIQAAVARAKTRGVEEPLVTVARRVADHIYTEFGPAGREAVCGHPEIETALVELYRVTGEERHLELARLFIDRRGTGTLPPIHFGAAYFQDDLPVREATVLRGHAVRALYLAAGAVDVGVETGDQSLIDAVGTQWDTTIARRTYLTGGMGSHHLDESFGADYVLPPDRAYSETCAGIASVMLSWRLLLATGDPRYADLVERTLFNVVAASPRADGRAFFYANTLHQRTAGAVPAEDEVSKAAGASLRPPWYGVSCCPTNVARTLASVAGYVATRDAEGVQIHQYAACDIRTRLDDGTEIALEITTSYPRDRGIAIRVLTAGRFALTLRVPHWAQGTAVLAEGGRHRQLREPTFTVRREFAEGETLRLDLDLTPRFTRVDDRVDAVRGCVAVERGPLVLCAESVDLPADLDLEDLRADLSVAPHPHPEGATVRVRRRPEPVAWLGQWGPYGYPIHEDDRAPADGGKSAGFSTTSPAGEDRGDQAAEASVESTSASQRTQQVLLRPYHQWANRGPSTMRVWLPAR</sequence>
<feature type="domain" description="Non-reducing end beta-L-arabinofuranosidase-like GH127 middle" evidence="3">
    <location>
        <begin position="446"/>
        <end position="537"/>
    </location>
</feature>
<dbReference type="EMBL" id="CP016076">
    <property type="protein sequence ID" value="APU15598.1"/>
    <property type="molecule type" value="Genomic_DNA"/>
</dbReference>
<dbReference type="Proteomes" id="UP000185511">
    <property type="component" value="Chromosome"/>
</dbReference>
<feature type="region of interest" description="Disordered" evidence="1">
    <location>
        <begin position="620"/>
        <end position="665"/>
    </location>
</feature>
<feature type="domain" description="Non-reducing end beta-L-arabinofuranosidase-like GH127 C-terminal" evidence="4">
    <location>
        <begin position="540"/>
        <end position="688"/>
    </location>
</feature>
<dbReference type="KEGG" id="acad:UA74_17850"/>
<dbReference type="InterPro" id="IPR008928">
    <property type="entry name" value="6-hairpin_glycosidase_sf"/>
</dbReference>
<dbReference type="Pfam" id="PF20736">
    <property type="entry name" value="Glyco_hydro127M"/>
    <property type="match status" value="1"/>
</dbReference>
<evidence type="ECO:0000259" key="4">
    <source>
        <dbReference type="Pfam" id="PF20737"/>
    </source>
</evidence>
<dbReference type="InterPro" id="IPR049046">
    <property type="entry name" value="Beta-AFase-like_GH127_middle"/>
</dbReference>
<dbReference type="AlphaFoldDB" id="A0AAC9LD06"/>